<dbReference type="CDD" id="cd07062">
    <property type="entry name" value="Peptidase_S66_mccF_like"/>
    <property type="match status" value="1"/>
</dbReference>
<dbReference type="PANTHER" id="PTHR30237">
    <property type="entry name" value="MURAMOYLTETRAPEPTIDE CARBOXYPEPTIDASE"/>
    <property type="match status" value="1"/>
</dbReference>
<protein>
    <submittedName>
        <fullName evidence="5">S66 peptidase family protein</fullName>
    </submittedName>
</protein>
<dbReference type="Gene3D" id="3.40.50.10740">
    <property type="entry name" value="Class I glutamine amidotransferase-like"/>
    <property type="match status" value="1"/>
</dbReference>
<dbReference type="InterPro" id="IPR027461">
    <property type="entry name" value="Carboxypeptidase_A_C_sf"/>
</dbReference>
<sequence>MLRPPKLAPGDRIAVLSPAFAAPAVSEALHEQAMRRLAAETGLVPVEYPTTRLLGASAEARAADVNAAFADPGIRGILATIGGDDQITVTPHLDPALAVADPKPFVGYSDNTNILNWLWRLGISAFHGGSTQVHLGAGPEIDRIHLRSLRAALLDGGDVEITEPGMSEDYGRRWEDPRALTEFGDRAATGDWSWAGPERRVSGPTWGGCLEVLSQLALADRLPTNAELHGSILLIETSERLTPADAVAEQLRAFGERGLLAAVSGVLVARPPVSTFDVNPSPAAGAALRAAQRDAVMTQVTRYDPEAVVCVGVPFGHTRPQWILPYGGEMTLDRAARRVVASF</sequence>
<dbReference type="Gene3D" id="3.50.30.60">
    <property type="entry name" value="LD-carboxypeptidase A C-terminal domain-like"/>
    <property type="match status" value="1"/>
</dbReference>
<keyword evidence="2" id="KW-0378">Hydrolase</keyword>
<dbReference type="RefSeq" id="WP_337317953.1">
    <property type="nucleotide sequence ID" value="NZ_JBBDGN010000002.1"/>
</dbReference>
<dbReference type="InterPro" id="IPR040449">
    <property type="entry name" value="Peptidase_S66_N"/>
</dbReference>
<dbReference type="EMBL" id="JBBDGN010000002">
    <property type="protein sequence ID" value="MEJ1090931.1"/>
    <property type="molecule type" value="Genomic_DNA"/>
</dbReference>
<accession>A0ABU8LJ20</accession>
<name>A0ABU8LJ20_9MICO</name>
<evidence type="ECO:0000256" key="2">
    <source>
        <dbReference type="ARBA" id="ARBA00022801"/>
    </source>
</evidence>
<keyword evidence="6" id="KW-1185">Reference proteome</keyword>
<dbReference type="Proteomes" id="UP001366085">
    <property type="component" value="Unassembled WGS sequence"/>
</dbReference>
<feature type="domain" description="LD-carboxypeptidase N-terminal" evidence="3">
    <location>
        <begin position="13"/>
        <end position="128"/>
    </location>
</feature>
<reference evidence="5 6" key="1">
    <citation type="submission" date="2024-02" db="EMBL/GenBank/DDBJ databases">
        <authorList>
            <person name="Saticioglu I.B."/>
        </authorList>
    </citation>
    <scope>NUCLEOTIDE SEQUENCE [LARGE SCALE GENOMIC DNA]</scope>
    <source>
        <strain evidence="5 6">Mu-43</strain>
    </source>
</reference>
<proteinExistence type="inferred from homology"/>
<dbReference type="SUPFAM" id="SSF141986">
    <property type="entry name" value="LD-carboxypeptidase A C-terminal domain-like"/>
    <property type="match status" value="1"/>
</dbReference>
<dbReference type="Pfam" id="PF02016">
    <property type="entry name" value="Peptidase_S66"/>
    <property type="match status" value="1"/>
</dbReference>
<evidence type="ECO:0000313" key="6">
    <source>
        <dbReference type="Proteomes" id="UP001366085"/>
    </source>
</evidence>
<comment type="similarity">
    <text evidence="1">Belongs to the peptidase S66 family.</text>
</comment>
<dbReference type="InterPro" id="IPR027478">
    <property type="entry name" value="LdcA_N"/>
</dbReference>
<dbReference type="InterPro" id="IPR003507">
    <property type="entry name" value="S66_fam"/>
</dbReference>
<evidence type="ECO:0000259" key="4">
    <source>
        <dbReference type="Pfam" id="PF17676"/>
    </source>
</evidence>
<evidence type="ECO:0000313" key="5">
    <source>
        <dbReference type="EMBL" id="MEJ1090931.1"/>
    </source>
</evidence>
<dbReference type="InterPro" id="IPR040921">
    <property type="entry name" value="Peptidase_S66C"/>
</dbReference>
<dbReference type="PANTHER" id="PTHR30237:SF4">
    <property type="entry name" value="LD-CARBOXYPEPTIDASE C-TERMINAL DOMAIN-CONTAINING PROTEIN"/>
    <property type="match status" value="1"/>
</dbReference>
<gene>
    <name evidence="5" type="ORF">WDU93_04420</name>
</gene>
<evidence type="ECO:0000259" key="3">
    <source>
        <dbReference type="Pfam" id="PF02016"/>
    </source>
</evidence>
<dbReference type="InterPro" id="IPR029062">
    <property type="entry name" value="Class_I_gatase-like"/>
</dbReference>
<organism evidence="5 6">
    <name type="scientific">Microbacterium istanbulense</name>
    <dbReference type="NCBI Taxonomy" id="3122049"/>
    <lineage>
        <taxon>Bacteria</taxon>
        <taxon>Bacillati</taxon>
        <taxon>Actinomycetota</taxon>
        <taxon>Actinomycetes</taxon>
        <taxon>Micrococcales</taxon>
        <taxon>Microbacteriaceae</taxon>
        <taxon>Microbacterium</taxon>
    </lineage>
</organism>
<feature type="domain" description="LD-carboxypeptidase C-terminal" evidence="4">
    <location>
        <begin position="202"/>
        <end position="332"/>
    </location>
</feature>
<dbReference type="SUPFAM" id="SSF52317">
    <property type="entry name" value="Class I glutamine amidotransferase-like"/>
    <property type="match status" value="1"/>
</dbReference>
<evidence type="ECO:0000256" key="1">
    <source>
        <dbReference type="ARBA" id="ARBA00010233"/>
    </source>
</evidence>
<dbReference type="Pfam" id="PF17676">
    <property type="entry name" value="Peptidase_S66C"/>
    <property type="match status" value="1"/>
</dbReference>
<comment type="caution">
    <text evidence="5">The sequence shown here is derived from an EMBL/GenBank/DDBJ whole genome shotgun (WGS) entry which is preliminary data.</text>
</comment>